<name>A0A1G8NLX5_9RHOB</name>
<dbReference type="Proteomes" id="UP000199093">
    <property type="component" value="Unassembled WGS sequence"/>
</dbReference>
<dbReference type="Pfam" id="PF07859">
    <property type="entry name" value="Abhydrolase_3"/>
    <property type="match status" value="1"/>
</dbReference>
<dbReference type="PANTHER" id="PTHR48081">
    <property type="entry name" value="AB HYDROLASE SUPERFAMILY PROTEIN C4A8.06C"/>
    <property type="match status" value="1"/>
</dbReference>
<reference evidence="3 4" key="1">
    <citation type="submission" date="2016-10" db="EMBL/GenBank/DDBJ databases">
        <authorList>
            <person name="de Groot N.N."/>
        </authorList>
    </citation>
    <scope>NUCLEOTIDE SEQUENCE [LARGE SCALE GENOMIC DNA]</scope>
    <source>
        <strain evidence="3 4">DSM 26424</strain>
    </source>
</reference>
<dbReference type="RefSeq" id="WP_089847693.1">
    <property type="nucleotide sequence ID" value="NZ_FNEJ01000010.1"/>
</dbReference>
<dbReference type="AlphaFoldDB" id="A0A1G8NLX5"/>
<dbReference type="PANTHER" id="PTHR48081:SF33">
    <property type="entry name" value="KYNURENINE FORMAMIDASE"/>
    <property type="match status" value="1"/>
</dbReference>
<dbReference type="EMBL" id="FNEJ01000010">
    <property type="protein sequence ID" value="SDI81188.1"/>
    <property type="molecule type" value="Genomic_DNA"/>
</dbReference>
<proteinExistence type="predicted"/>
<keyword evidence="1 3" id="KW-0378">Hydrolase</keyword>
<accession>A0A1G8NLX5</accession>
<dbReference type="OrthoDB" id="9771666at2"/>
<organism evidence="3 4">
    <name type="scientific">Salipiger marinus</name>
    <dbReference type="NCBI Taxonomy" id="555512"/>
    <lineage>
        <taxon>Bacteria</taxon>
        <taxon>Pseudomonadati</taxon>
        <taxon>Pseudomonadota</taxon>
        <taxon>Alphaproteobacteria</taxon>
        <taxon>Rhodobacterales</taxon>
        <taxon>Roseobacteraceae</taxon>
        <taxon>Salipiger</taxon>
    </lineage>
</organism>
<dbReference type="STRING" id="555512.SAMN04487993_1010139"/>
<evidence type="ECO:0000313" key="3">
    <source>
        <dbReference type="EMBL" id="SDI81188.1"/>
    </source>
</evidence>
<evidence type="ECO:0000256" key="1">
    <source>
        <dbReference type="ARBA" id="ARBA00022801"/>
    </source>
</evidence>
<evidence type="ECO:0000313" key="4">
    <source>
        <dbReference type="Proteomes" id="UP000199093"/>
    </source>
</evidence>
<keyword evidence="4" id="KW-1185">Reference proteome</keyword>
<protein>
    <submittedName>
        <fullName evidence="3">Alpha/beta hydrolase family protein</fullName>
    </submittedName>
</protein>
<dbReference type="InterPro" id="IPR029058">
    <property type="entry name" value="AB_hydrolase_fold"/>
</dbReference>
<dbReference type="InterPro" id="IPR013094">
    <property type="entry name" value="AB_hydrolase_3"/>
</dbReference>
<evidence type="ECO:0000259" key="2">
    <source>
        <dbReference type="Pfam" id="PF07859"/>
    </source>
</evidence>
<dbReference type="InterPro" id="IPR050300">
    <property type="entry name" value="GDXG_lipolytic_enzyme"/>
</dbReference>
<feature type="domain" description="Alpha/beta hydrolase fold-3" evidence="2">
    <location>
        <begin position="66"/>
        <end position="177"/>
    </location>
</feature>
<sequence>MDLSDAYANAAHIPGAADYPPRWQAAAAALREGLEAQGRFRRLSYGPGARQVLDLCLPEAAPRGLVVFVHGGYWLRFSASDWTHLAAGPLAAGWAVALPSYDLCPAVRIAQITTQVASAITCAASELPGPLRLTGHSAGGHLVARMLAPGMLPADVAARVEKVVPVSPLSDLRPLMQTAMNADLRLDESEARAESPLFQPVPEVPVTVWVGGAERPAFLDQARWLGAAWSCPVQVEPGRHHFDVVEGLERPEHPLCAALLSDQASAG</sequence>
<dbReference type="SUPFAM" id="SSF53474">
    <property type="entry name" value="alpha/beta-Hydrolases"/>
    <property type="match status" value="1"/>
</dbReference>
<gene>
    <name evidence="3" type="ORF">SAMN04487993_1010139</name>
</gene>
<dbReference type="GO" id="GO:0016787">
    <property type="term" value="F:hydrolase activity"/>
    <property type="evidence" value="ECO:0007669"/>
    <property type="project" value="UniProtKB-KW"/>
</dbReference>
<dbReference type="Gene3D" id="3.40.50.1820">
    <property type="entry name" value="alpha/beta hydrolase"/>
    <property type="match status" value="1"/>
</dbReference>